<evidence type="ECO:0000313" key="5">
    <source>
        <dbReference type="EMBL" id="PRN00836.1"/>
    </source>
</evidence>
<keyword evidence="1" id="KW-1133">Transmembrane helix</keyword>
<evidence type="ECO:0000313" key="8">
    <source>
        <dbReference type="Proteomes" id="UP000192599"/>
    </source>
</evidence>
<dbReference type="Proteomes" id="UP000238811">
    <property type="component" value="Unassembled WGS sequence"/>
</dbReference>
<dbReference type="EMBL" id="CP099556">
    <property type="protein sequence ID" value="UYF43502.1"/>
    <property type="molecule type" value="Genomic_DNA"/>
</dbReference>
<evidence type="ECO:0000256" key="1">
    <source>
        <dbReference type="SAM" id="Phobius"/>
    </source>
</evidence>
<dbReference type="AlphaFoldDB" id="A0A1V9V9Z1"/>
<name>A0A1V9V9Z1_9BACT</name>
<evidence type="ECO:0000313" key="2">
    <source>
        <dbReference type="EMBL" id="OQR40774.1"/>
    </source>
</evidence>
<evidence type="ECO:0000313" key="12">
    <source>
        <dbReference type="Proteomes" id="UP000515842"/>
    </source>
</evidence>
<reference evidence="6 12" key="3">
    <citation type="journal article" date="2020" name="Front. Microbiol.">
        <title>Genomic Analysis and Antimicrobial Resistance of Aliarcobacter cryaerophilus Strains From German Water Poultry.</title>
        <authorList>
            <person name="Muller E."/>
            <person name="Hotzel H."/>
            <person name="Ahlers C."/>
            <person name="Hanel I."/>
            <person name="Tomaso H."/>
            <person name="Abdel-Glil M.Y."/>
        </authorList>
    </citation>
    <scope>NUCLEOTIDE SEQUENCE [LARGE SCALE GENOMIC DNA]</scope>
    <source>
        <strain evidence="6 12">16CS1285-4</strain>
    </source>
</reference>
<dbReference type="EMBL" id="NXGE01000003">
    <property type="protein sequence ID" value="PRM94507.1"/>
    <property type="molecule type" value="Genomic_DNA"/>
</dbReference>
<dbReference type="EMBL" id="LNTC01000212">
    <property type="protein sequence ID" value="OQR40774.1"/>
    <property type="molecule type" value="Genomic_DNA"/>
</dbReference>
<dbReference type="Proteomes" id="UP000238281">
    <property type="component" value="Unassembled WGS sequence"/>
</dbReference>
<dbReference type="Proteomes" id="UP000239065">
    <property type="component" value="Unassembled WGS sequence"/>
</dbReference>
<reference evidence="7" key="4">
    <citation type="journal article" date="2022" name="Front. Microbiol.">
        <title>Species classification and novel plasmid identifications in Arcobacter cryaerophilus and Arcobacter cryaerophilus-like organisms.</title>
        <authorList>
            <person name="Zhou G."/>
            <person name="Wang M."/>
            <person name="Wang H."/>
            <person name="Chen X."/>
            <person name="Gu Y."/>
            <person name="Shao Z."/>
            <person name="Zhang J."/>
            <person name="Zhang M."/>
        </authorList>
    </citation>
    <scope>NUCLEOTIDE SEQUENCE</scope>
    <source>
        <strain evidence="7">ICDCAC48</strain>
    </source>
</reference>
<feature type="transmembrane region" description="Helical" evidence="1">
    <location>
        <begin position="6"/>
        <end position="22"/>
    </location>
</feature>
<keyword evidence="1" id="KW-0472">Membrane</keyword>
<proteinExistence type="predicted"/>
<dbReference type="Proteomes" id="UP000515842">
    <property type="component" value="Chromosome"/>
</dbReference>
<dbReference type="RefSeq" id="WP_066168245.1">
    <property type="nucleotide sequence ID" value="NZ_CP026655.1"/>
</dbReference>
<dbReference type="STRING" id="28198.GCA_001572855_01693"/>
<dbReference type="Proteomes" id="UP001164100">
    <property type="component" value="Chromosome"/>
</dbReference>
<evidence type="ECO:0000313" key="4">
    <source>
        <dbReference type="EMBL" id="PRM94507.1"/>
    </source>
</evidence>
<organism evidence="2 8">
    <name type="scientific">Aliarcobacter cryaerophilus</name>
    <dbReference type="NCBI Taxonomy" id="28198"/>
    <lineage>
        <taxon>Bacteria</taxon>
        <taxon>Pseudomonadati</taxon>
        <taxon>Campylobacterota</taxon>
        <taxon>Epsilonproteobacteria</taxon>
        <taxon>Campylobacterales</taxon>
        <taxon>Arcobacteraceae</taxon>
        <taxon>Aliarcobacter</taxon>
    </lineage>
</organism>
<reference evidence="9 10" key="2">
    <citation type="submission" date="2017-09" db="EMBL/GenBank/DDBJ databases">
        <title>Reassesment of A. cryaerophilus.</title>
        <authorList>
            <person name="Perez-Cataluna A."/>
            <person name="Collado L."/>
            <person name="Salgado O."/>
            <person name="Lefinanco V."/>
            <person name="Figueras M.J."/>
        </authorList>
    </citation>
    <scope>NUCLEOTIDE SEQUENCE [LARGE SCALE GENOMIC DNA]</scope>
    <source>
        <strain evidence="4 9">LMG 10210</strain>
        <strain evidence="5 10">LMG 10229</strain>
        <strain evidence="3 11">LMG 9861</strain>
    </source>
</reference>
<evidence type="ECO:0000313" key="6">
    <source>
        <dbReference type="EMBL" id="QNM90312.1"/>
    </source>
</evidence>
<protein>
    <submittedName>
        <fullName evidence="2">Uncharacterized protein</fullName>
    </submittedName>
</protein>
<evidence type="ECO:0000313" key="3">
    <source>
        <dbReference type="EMBL" id="PRM88127.1"/>
    </source>
</evidence>
<evidence type="ECO:0000313" key="11">
    <source>
        <dbReference type="Proteomes" id="UP000239065"/>
    </source>
</evidence>
<evidence type="ECO:0000313" key="7">
    <source>
        <dbReference type="EMBL" id="UYF43502.1"/>
    </source>
</evidence>
<sequence length="100" mass="11467">MQTLIYIFILFIVVLLLIYIFFKSKQNHLFSLLSGSCPSCLETRKVFFDKNSNTNFTQDVIKTTVLKYHGCSGIKDVEFLCTSCGLKEIHSINSQMECNI</sequence>
<keyword evidence="1" id="KW-0812">Transmembrane</keyword>
<dbReference type="Proteomes" id="UP000192599">
    <property type="component" value="Unassembled WGS sequence"/>
</dbReference>
<dbReference type="EMBL" id="CP060693">
    <property type="protein sequence ID" value="QNM90312.1"/>
    <property type="molecule type" value="Genomic_DNA"/>
</dbReference>
<evidence type="ECO:0000313" key="9">
    <source>
        <dbReference type="Proteomes" id="UP000238281"/>
    </source>
</evidence>
<dbReference type="EMBL" id="NXGD01000004">
    <property type="protein sequence ID" value="PRN00836.1"/>
    <property type="molecule type" value="Genomic_DNA"/>
</dbReference>
<gene>
    <name evidence="2" type="ORF">AS859_09655</name>
    <name evidence="5" type="ORF">CJ668_04375</name>
    <name evidence="3" type="ORF">CJ669_05090</name>
    <name evidence="4" type="ORF">CJ673_06345</name>
    <name evidence="6" type="ORF">HOO34_00805</name>
    <name evidence="7" type="ORF">NGX11_00815</name>
</gene>
<reference evidence="2 8" key="1">
    <citation type="submission" date="2017-04" db="EMBL/GenBank/DDBJ databases">
        <title>Accumulation and expression of multiple antibiotic resistance genes in Arcobacter cryaerophilus that thrives in sewage.</title>
        <authorList>
            <person name="Millar J.A."/>
            <person name="Raghavan R."/>
        </authorList>
    </citation>
    <scope>NUCLEOTIDE SEQUENCE [LARGE SCALE GENOMIC DNA]</scope>
    <source>
        <strain evidence="2 8">AZT-1</strain>
    </source>
</reference>
<dbReference type="EMBL" id="NXGJ01000004">
    <property type="protein sequence ID" value="PRM88127.1"/>
    <property type="molecule type" value="Genomic_DNA"/>
</dbReference>
<accession>A0A1V9V9Z1</accession>
<evidence type="ECO:0000313" key="10">
    <source>
        <dbReference type="Proteomes" id="UP000238811"/>
    </source>
</evidence>